<name>A0AAN9XND3_PSOTE</name>
<dbReference type="AlphaFoldDB" id="A0AAN9XND3"/>
<organism evidence="1 2">
    <name type="scientific">Psophocarpus tetragonolobus</name>
    <name type="common">Winged bean</name>
    <name type="synonym">Dolichos tetragonolobus</name>
    <dbReference type="NCBI Taxonomy" id="3891"/>
    <lineage>
        <taxon>Eukaryota</taxon>
        <taxon>Viridiplantae</taxon>
        <taxon>Streptophyta</taxon>
        <taxon>Embryophyta</taxon>
        <taxon>Tracheophyta</taxon>
        <taxon>Spermatophyta</taxon>
        <taxon>Magnoliopsida</taxon>
        <taxon>eudicotyledons</taxon>
        <taxon>Gunneridae</taxon>
        <taxon>Pentapetalae</taxon>
        <taxon>rosids</taxon>
        <taxon>fabids</taxon>
        <taxon>Fabales</taxon>
        <taxon>Fabaceae</taxon>
        <taxon>Papilionoideae</taxon>
        <taxon>50 kb inversion clade</taxon>
        <taxon>NPAAA clade</taxon>
        <taxon>indigoferoid/millettioid clade</taxon>
        <taxon>Phaseoleae</taxon>
        <taxon>Psophocarpus</taxon>
    </lineage>
</organism>
<proteinExistence type="predicted"/>
<keyword evidence="2" id="KW-1185">Reference proteome</keyword>
<dbReference type="Proteomes" id="UP001386955">
    <property type="component" value="Unassembled WGS sequence"/>
</dbReference>
<comment type="caution">
    <text evidence="1">The sequence shown here is derived from an EMBL/GenBank/DDBJ whole genome shotgun (WGS) entry which is preliminary data.</text>
</comment>
<evidence type="ECO:0000313" key="2">
    <source>
        <dbReference type="Proteomes" id="UP001386955"/>
    </source>
</evidence>
<protein>
    <submittedName>
        <fullName evidence="1">Uncharacterized protein</fullName>
    </submittedName>
</protein>
<sequence>MGLDGKHQWLLYYIVRSAQCYSSEKRSSLRDILLPLLTARDVIIVKNPFCIASSSALVLWEFGRPMGLGV</sequence>
<gene>
    <name evidence="1" type="ORF">VNO78_11122</name>
</gene>
<reference evidence="1 2" key="1">
    <citation type="submission" date="2024-01" db="EMBL/GenBank/DDBJ databases">
        <title>The genomes of 5 underutilized Papilionoideae crops provide insights into root nodulation and disease resistanc.</title>
        <authorList>
            <person name="Jiang F."/>
        </authorList>
    </citation>
    <scope>NUCLEOTIDE SEQUENCE [LARGE SCALE GENOMIC DNA]</scope>
    <source>
        <strain evidence="1">DUOXIRENSHENG_FW03</strain>
        <tissue evidence="1">Leaves</tissue>
    </source>
</reference>
<accession>A0AAN9XND3</accession>
<dbReference type="EMBL" id="JAYMYS010000003">
    <property type="protein sequence ID" value="KAK7399925.1"/>
    <property type="molecule type" value="Genomic_DNA"/>
</dbReference>
<evidence type="ECO:0000313" key="1">
    <source>
        <dbReference type="EMBL" id="KAK7399925.1"/>
    </source>
</evidence>